<organism evidence="7 8">
    <name type="scientific">Lihuaxuella thermophila</name>
    <dbReference type="NCBI Taxonomy" id="1173111"/>
    <lineage>
        <taxon>Bacteria</taxon>
        <taxon>Bacillati</taxon>
        <taxon>Bacillota</taxon>
        <taxon>Bacilli</taxon>
        <taxon>Bacillales</taxon>
        <taxon>Thermoactinomycetaceae</taxon>
        <taxon>Lihuaxuella</taxon>
    </lineage>
</organism>
<feature type="transmembrane region" description="Helical" evidence="6">
    <location>
        <begin position="101"/>
        <end position="120"/>
    </location>
</feature>
<dbReference type="RefSeq" id="WP_089965538.1">
    <property type="nucleotide sequence ID" value="NZ_FOCQ01000003.1"/>
</dbReference>
<dbReference type="EMBL" id="FOCQ01000003">
    <property type="protein sequence ID" value="SEM89424.1"/>
    <property type="molecule type" value="Genomic_DNA"/>
</dbReference>
<dbReference type="OrthoDB" id="5592477at2"/>
<feature type="transmembrane region" description="Helical" evidence="6">
    <location>
        <begin position="132"/>
        <end position="151"/>
    </location>
</feature>
<dbReference type="Proteomes" id="UP000199695">
    <property type="component" value="Unassembled WGS sequence"/>
</dbReference>
<keyword evidence="3 6" id="KW-0812">Transmembrane</keyword>
<comment type="similarity">
    <text evidence="2">Belongs to the TMEM86 family.</text>
</comment>
<keyword evidence="4 6" id="KW-1133">Transmembrane helix</keyword>
<dbReference type="GO" id="GO:0016020">
    <property type="term" value="C:membrane"/>
    <property type="evidence" value="ECO:0007669"/>
    <property type="project" value="UniProtKB-SubCell"/>
</dbReference>
<keyword evidence="5 6" id="KW-0472">Membrane</keyword>
<sequence>MLCFCVAISGAGYLAAIACQSTVWKYLLKPGTMVLILLIALSKAGEAGSYGWLIVLGLLFSIIGDIFLMLPSDRFVAGLTSFFLAHVVYILAFPAKWTFDALSVITGLILGGIALIYFMLIRSGVRAEGGTLLQIAVVLYITVISLMVYRAAFSGEISVLVGAVSFYLSDAILAWNRFVKRDPRGEYAVMITYFLAQTCIAVSVW</sequence>
<dbReference type="AlphaFoldDB" id="A0A1H8C4N7"/>
<dbReference type="Pfam" id="PF07947">
    <property type="entry name" value="YhhN"/>
    <property type="match status" value="1"/>
</dbReference>
<evidence type="ECO:0000256" key="6">
    <source>
        <dbReference type="SAM" id="Phobius"/>
    </source>
</evidence>
<keyword evidence="8" id="KW-1185">Reference proteome</keyword>
<evidence type="ECO:0000313" key="8">
    <source>
        <dbReference type="Proteomes" id="UP000199695"/>
    </source>
</evidence>
<feature type="transmembrane region" description="Helical" evidence="6">
    <location>
        <begin position="75"/>
        <end position="95"/>
    </location>
</feature>
<dbReference type="PANTHER" id="PTHR31885:SF6">
    <property type="entry name" value="GH04784P"/>
    <property type="match status" value="1"/>
</dbReference>
<accession>A0A1H8C4N7</accession>
<dbReference type="PANTHER" id="PTHR31885">
    <property type="entry name" value="GH04784P"/>
    <property type="match status" value="1"/>
</dbReference>
<proteinExistence type="inferred from homology"/>
<evidence type="ECO:0000256" key="3">
    <source>
        <dbReference type="ARBA" id="ARBA00022692"/>
    </source>
</evidence>
<name>A0A1H8C4N7_9BACL</name>
<evidence type="ECO:0000256" key="1">
    <source>
        <dbReference type="ARBA" id="ARBA00004141"/>
    </source>
</evidence>
<feature type="transmembrane region" description="Helical" evidence="6">
    <location>
        <begin position="50"/>
        <end position="68"/>
    </location>
</feature>
<dbReference type="InterPro" id="IPR012506">
    <property type="entry name" value="TMEM86B-like"/>
</dbReference>
<protein>
    <submittedName>
        <fullName evidence="7">Uncharacterized membrane protein YhhN</fullName>
    </submittedName>
</protein>
<dbReference type="GO" id="GO:0016787">
    <property type="term" value="F:hydrolase activity"/>
    <property type="evidence" value="ECO:0007669"/>
    <property type="project" value="TreeGrafter"/>
</dbReference>
<evidence type="ECO:0000256" key="2">
    <source>
        <dbReference type="ARBA" id="ARBA00007375"/>
    </source>
</evidence>
<feature type="transmembrane region" description="Helical" evidence="6">
    <location>
        <begin position="157"/>
        <end position="175"/>
    </location>
</feature>
<dbReference type="STRING" id="1173111.SAMN05444955_10336"/>
<evidence type="ECO:0000256" key="4">
    <source>
        <dbReference type="ARBA" id="ARBA00022989"/>
    </source>
</evidence>
<evidence type="ECO:0000256" key="5">
    <source>
        <dbReference type="ARBA" id="ARBA00023136"/>
    </source>
</evidence>
<evidence type="ECO:0000313" key="7">
    <source>
        <dbReference type="EMBL" id="SEM89424.1"/>
    </source>
</evidence>
<reference evidence="7 8" key="1">
    <citation type="submission" date="2016-10" db="EMBL/GenBank/DDBJ databases">
        <authorList>
            <person name="de Groot N.N."/>
        </authorList>
    </citation>
    <scope>NUCLEOTIDE SEQUENCE [LARGE SCALE GENOMIC DNA]</scope>
    <source>
        <strain evidence="7 8">DSM 46701</strain>
    </source>
</reference>
<comment type="subcellular location">
    <subcellularLocation>
        <location evidence="1">Membrane</location>
        <topology evidence="1">Multi-pass membrane protein</topology>
    </subcellularLocation>
</comment>
<gene>
    <name evidence="7" type="ORF">SAMN05444955_10336</name>
</gene>